<dbReference type="Pfam" id="PF00291">
    <property type="entry name" value="PALP"/>
    <property type="match status" value="1"/>
</dbReference>
<comment type="cofactor">
    <cofactor evidence="1">
        <name>pyridoxal 5'-phosphate</name>
        <dbReference type="ChEBI" id="CHEBI:597326"/>
    </cofactor>
</comment>
<dbReference type="GO" id="GO:0009097">
    <property type="term" value="P:isoleucine biosynthetic process"/>
    <property type="evidence" value="ECO:0007669"/>
    <property type="project" value="TreeGrafter"/>
</dbReference>
<comment type="caution">
    <text evidence="5">The sequence shown here is derived from an EMBL/GenBank/DDBJ whole genome shotgun (WGS) entry which is preliminary data.</text>
</comment>
<dbReference type="SUPFAM" id="SSF53686">
    <property type="entry name" value="Tryptophan synthase beta subunit-like PLP-dependent enzymes"/>
    <property type="match status" value="1"/>
</dbReference>
<protein>
    <submittedName>
        <fullName evidence="5">Threonine synthase 1</fullName>
    </submittedName>
</protein>
<sequence>MQLLRNFHTLPKLNHFANGLKSVLTGKKYSFGQFEYTCQEEGNKEGLLDVSYDYDGISKYIKSNGLFDKDSGMYRYRAFLPLPFNAEVPPLLVGNTPLYKLPTYEGFSSVYVKDEGRNPTASLKDRASSLVVAKAIELGKTVVTTASTGNAAAALSGLMASVSTHGLLSNIFVPENIPVAKLAQLLVYGSQVFLVRGTYDDAYDLCMEATHKYKWYSRSTGYNYFTVEGKKTVSFEMCEQLAKFKKVHSKKKLFKSPDSIFVSVGDGNIISGVHKGLKDLYKTGMIEKMPRIFGVQSENSRAMYNCWKYKLDPFNLKPIECNTIADSISANLPRDPIRALRSVTETNGQYMTVTDNEILKAIPDLARVSGVFPEPAASCSWAGFKKAIKSKLISPDETVVVISTGNGLKDIKAAQESVKVGSKLWKVSGFKELDEILKKNL</sequence>
<reference evidence="5" key="2">
    <citation type="submission" date="2022-08" db="EMBL/GenBank/DDBJ databases">
        <title>Novel sulphate-reducing endosymbionts in the free-living metamonad Anaeramoeba.</title>
        <authorList>
            <person name="Jerlstrom-Hultqvist J."/>
            <person name="Cepicka I."/>
            <person name="Gallot-Lavallee L."/>
            <person name="Salas-Leiva D."/>
            <person name="Curtis B.A."/>
            <person name="Zahonova K."/>
            <person name="Pipaliya S."/>
            <person name="Dacks J."/>
            <person name="Roger A.J."/>
        </authorList>
    </citation>
    <scope>NUCLEOTIDE SEQUENCE</scope>
    <source>
        <strain evidence="5">Busselton2</strain>
    </source>
</reference>
<dbReference type="GO" id="GO:0004794">
    <property type="term" value="F:threonine deaminase activity"/>
    <property type="evidence" value="ECO:0007669"/>
    <property type="project" value="TreeGrafter"/>
</dbReference>
<evidence type="ECO:0000256" key="1">
    <source>
        <dbReference type="ARBA" id="ARBA00001933"/>
    </source>
</evidence>
<accession>A0AAV8A7N8</accession>
<dbReference type="GO" id="GO:0006567">
    <property type="term" value="P:L-threonine catabolic process"/>
    <property type="evidence" value="ECO:0007669"/>
    <property type="project" value="TreeGrafter"/>
</dbReference>
<proteinExistence type="predicted"/>
<dbReference type="CDD" id="cd01563">
    <property type="entry name" value="Thr-synth_1"/>
    <property type="match status" value="1"/>
</dbReference>
<evidence type="ECO:0000256" key="2">
    <source>
        <dbReference type="ARBA" id="ARBA00022898"/>
    </source>
</evidence>
<keyword evidence="3" id="KW-0456">Lyase</keyword>
<dbReference type="PANTHER" id="PTHR48078">
    <property type="entry name" value="THREONINE DEHYDRATASE, MITOCHONDRIAL-RELATED"/>
    <property type="match status" value="1"/>
</dbReference>
<dbReference type="AlphaFoldDB" id="A0AAV8A7N8"/>
<dbReference type="Proteomes" id="UP001150062">
    <property type="component" value="Unassembled WGS sequence"/>
</dbReference>
<dbReference type="InterPro" id="IPR050147">
    <property type="entry name" value="Ser/Thr_Dehydratase"/>
</dbReference>
<evidence type="ECO:0000313" key="7">
    <source>
        <dbReference type="Proteomes" id="UP001146793"/>
    </source>
</evidence>
<dbReference type="GO" id="GO:0006565">
    <property type="term" value="P:L-serine catabolic process"/>
    <property type="evidence" value="ECO:0007669"/>
    <property type="project" value="TreeGrafter"/>
</dbReference>
<reference evidence="6" key="1">
    <citation type="submission" date="2022-08" db="EMBL/GenBank/DDBJ databases">
        <title>Novel sulfate-reducing endosymbionts in the free-living metamonad Anaeramoeba.</title>
        <authorList>
            <person name="Jerlstrom-Hultqvist J."/>
            <person name="Cepicka I."/>
            <person name="Gallot-Lavallee L."/>
            <person name="Salas-Leiva D."/>
            <person name="Curtis B.A."/>
            <person name="Zahonova K."/>
            <person name="Pipaliya S."/>
            <person name="Dacks J."/>
            <person name="Roger A.J."/>
        </authorList>
    </citation>
    <scope>NUCLEOTIDE SEQUENCE</scope>
    <source>
        <strain evidence="6">Schooner1</strain>
    </source>
</reference>
<dbReference type="Gene3D" id="3.40.50.1100">
    <property type="match status" value="2"/>
</dbReference>
<evidence type="ECO:0000313" key="5">
    <source>
        <dbReference type="EMBL" id="KAJ3448015.1"/>
    </source>
</evidence>
<organism evidence="5 7">
    <name type="scientific">Anaeramoeba flamelloides</name>
    <dbReference type="NCBI Taxonomy" id="1746091"/>
    <lineage>
        <taxon>Eukaryota</taxon>
        <taxon>Metamonada</taxon>
        <taxon>Anaeramoebidae</taxon>
        <taxon>Anaeramoeba</taxon>
    </lineage>
</organism>
<name>A0AAV8A7N8_9EUKA</name>
<dbReference type="EMBL" id="JANTQA010000015">
    <property type="protein sequence ID" value="KAJ3448015.1"/>
    <property type="molecule type" value="Genomic_DNA"/>
</dbReference>
<evidence type="ECO:0000256" key="3">
    <source>
        <dbReference type="ARBA" id="ARBA00023239"/>
    </source>
</evidence>
<evidence type="ECO:0000259" key="4">
    <source>
        <dbReference type="Pfam" id="PF00291"/>
    </source>
</evidence>
<keyword evidence="2" id="KW-0663">Pyridoxal phosphate</keyword>
<keyword evidence="8" id="KW-1185">Reference proteome</keyword>
<dbReference type="InterPro" id="IPR001926">
    <property type="entry name" value="TrpB-like_PALP"/>
</dbReference>
<dbReference type="InterPro" id="IPR036052">
    <property type="entry name" value="TrpB-like_PALP_sf"/>
</dbReference>
<evidence type="ECO:0000313" key="6">
    <source>
        <dbReference type="EMBL" id="KAJ6243512.1"/>
    </source>
</evidence>
<dbReference type="GO" id="GO:0003941">
    <property type="term" value="F:L-serine ammonia-lyase activity"/>
    <property type="evidence" value="ECO:0007669"/>
    <property type="project" value="TreeGrafter"/>
</dbReference>
<evidence type="ECO:0000313" key="8">
    <source>
        <dbReference type="Proteomes" id="UP001150062"/>
    </source>
</evidence>
<gene>
    <name evidence="5" type="ORF">M0812_00488</name>
    <name evidence="6" type="ORF">M0813_21949</name>
</gene>
<dbReference type="PANTHER" id="PTHR48078:SF6">
    <property type="entry name" value="L-THREONINE DEHYDRATASE CATABOLIC TDCB"/>
    <property type="match status" value="1"/>
</dbReference>
<dbReference type="EMBL" id="JAOAOG010000168">
    <property type="protein sequence ID" value="KAJ6243512.1"/>
    <property type="molecule type" value="Genomic_DNA"/>
</dbReference>
<feature type="domain" description="Tryptophan synthase beta chain-like PALP" evidence="4">
    <location>
        <begin position="92"/>
        <end position="405"/>
    </location>
</feature>
<dbReference type="Proteomes" id="UP001146793">
    <property type="component" value="Unassembled WGS sequence"/>
</dbReference>